<feature type="compositionally biased region" description="Basic and acidic residues" evidence="1">
    <location>
        <begin position="716"/>
        <end position="740"/>
    </location>
</feature>
<feature type="domain" description="BRCT" evidence="2">
    <location>
        <begin position="1158"/>
        <end position="1264"/>
    </location>
</feature>
<feature type="compositionally biased region" description="Basic and acidic residues" evidence="1">
    <location>
        <begin position="992"/>
        <end position="1008"/>
    </location>
</feature>
<feature type="compositionally biased region" description="Acidic residues" evidence="1">
    <location>
        <begin position="955"/>
        <end position="984"/>
    </location>
</feature>
<dbReference type="SUPFAM" id="SSF52113">
    <property type="entry name" value="BRCT domain"/>
    <property type="match status" value="1"/>
</dbReference>
<feature type="compositionally biased region" description="Low complexity" evidence="1">
    <location>
        <begin position="560"/>
        <end position="570"/>
    </location>
</feature>
<comment type="caution">
    <text evidence="3">The sequence shown here is derived from an EMBL/GenBank/DDBJ whole genome shotgun (WGS) entry which is preliminary data.</text>
</comment>
<feature type="region of interest" description="Disordered" evidence="1">
    <location>
        <begin position="491"/>
        <end position="627"/>
    </location>
</feature>
<feature type="compositionally biased region" description="Acidic residues" evidence="1">
    <location>
        <begin position="533"/>
        <end position="556"/>
    </location>
</feature>
<accession>A0ABR4DL61</accession>
<dbReference type="PROSITE" id="PS50172">
    <property type="entry name" value="BRCT"/>
    <property type="match status" value="1"/>
</dbReference>
<proteinExistence type="predicted"/>
<dbReference type="Proteomes" id="UP001600064">
    <property type="component" value="Unassembled WGS sequence"/>
</dbReference>
<feature type="compositionally biased region" description="Polar residues" evidence="1">
    <location>
        <begin position="1291"/>
        <end position="1304"/>
    </location>
</feature>
<gene>
    <name evidence="3" type="ORF">VTJ83DRAFT_372</name>
</gene>
<reference evidence="3 4" key="1">
    <citation type="journal article" date="2024" name="Commun. Biol.">
        <title>Comparative genomic analysis of thermophilic fungi reveals convergent evolutionary adaptations and gene losses.</title>
        <authorList>
            <person name="Steindorff A.S."/>
            <person name="Aguilar-Pontes M.V."/>
            <person name="Robinson A.J."/>
            <person name="Andreopoulos B."/>
            <person name="LaButti K."/>
            <person name="Kuo A."/>
            <person name="Mondo S."/>
            <person name="Riley R."/>
            <person name="Otillar R."/>
            <person name="Haridas S."/>
            <person name="Lipzen A."/>
            <person name="Grimwood J."/>
            <person name="Schmutz J."/>
            <person name="Clum A."/>
            <person name="Reid I.D."/>
            <person name="Moisan M.C."/>
            <person name="Butler G."/>
            <person name="Nguyen T.T.M."/>
            <person name="Dewar K."/>
            <person name="Conant G."/>
            <person name="Drula E."/>
            <person name="Henrissat B."/>
            <person name="Hansel C."/>
            <person name="Singer S."/>
            <person name="Hutchinson M.I."/>
            <person name="de Vries R.P."/>
            <person name="Natvig D.O."/>
            <person name="Powell A.J."/>
            <person name="Tsang A."/>
            <person name="Grigoriev I.V."/>
        </authorList>
    </citation>
    <scope>NUCLEOTIDE SEQUENCE [LARGE SCALE GENOMIC DNA]</scope>
    <source>
        <strain evidence="3 4">ATCC 22073</strain>
    </source>
</reference>
<feature type="region of interest" description="Disordered" evidence="1">
    <location>
        <begin position="1391"/>
        <end position="1427"/>
    </location>
</feature>
<feature type="region of interest" description="Disordered" evidence="1">
    <location>
        <begin position="947"/>
        <end position="1140"/>
    </location>
</feature>
<feature type="compositionally biased region" description="Polar residues" evidence="1">
    <location>
        <begin position="789"/>
        <end position="801"/>
    </location>
</feature>
<dbReference type="GeneID" id="98124773"/>
<dbReference type="PANTHER" id="PTHR14625:SF3">
    <property type="entry name" value="MICROCEPHALIN"/>
    <property type="match status" value="1"/>
</dbReference>
<dbReference type="InterPro" id="IPR017956">
    <property type="entry name" value="AT_hook_DNA-bd_motif"/>
</dbReference>
<feature type="region of interest" description="Disordered" evidence="1">
    <location>
        <begin position="653"/>
        <end position="908"/>
    </location>
</feature>
<evidence type="ECO:0000256" key="1">
    <source>
        <dbReference type="SAM" id="MobiDB-lite"/>
    </source>
</evidence>
<feature type="compositionally biased region" description="Low complexity" evidence="1">
    <location>
        <begin position="170"/>
        <end position="187"/>
    </location>
</feature>
<dbReference type="RefSeq" id="XP_070869725.1">
    <property type="nucleotide sequence ID" value="XM_071010129.1"/>
</dbReference>
<feature type="compositionally biased region" description="Low complexity" evidence="1">
    <location>
        <begin position="139"/>
        <end position="161"/>
    </location>
</feature>
<dbReference type="InterPro" id="IPR036420">
    <property type="entry name" value="BRCT_dom_sf"/>
</dbReference>
<protein>
    <recommendedName>
        <fullName evidence="2">BRCT domain-containing protein</fullName>
    </recommendedName>
</protein>
<feature type="compositionally biased region" description="Basic and acidic residues" evidence="1">
    <location>
        <begin position="576"/>
        <end position="602"/>
    </location>
</feature>
<dbReference type="PANTHER" id="PTHR14625">
    <property type="entry name" value="MICROCEPHALIN"/>
    <property type="match status" value="1"/>
</dbReference>
<evidence type="ECO:0000313" key="3">
    <source>
        <dbReference type="EMBL" id="KAL2271001.1"/>
    </source>
</evidence>
<feature type="compositionally biased region" description="Low complexity" evidence="1">
    <location>
        <begin position="11"/>
        <end position="22"/>
    </location>
</feature>
<keyword evidence="4" id="KW-1185">Reference proteome</keyword>
<feature type="compositionally biased region" description="Basic and acidic residues" evidence="1">
    <location>
        <begin position="1407"/>
        <end position="1419"/>
    </location>
</feature>
<feature type="compositionally biased region" description="Pro residues" evidence="1">
    <location>
        <begin position="101"/>
        <end position="117"/>
    </location>
</feature>
<feature type="compositionally biased region" description="Polar residues" evidence="1">
    <location>
        <begin position="1344"/>
        <end position="1353"/>
    </location>
</feature>
<feature type="compositionally biased region" description="Acidic residues" evidence="1">
    <location>
        <begin position="682"/>
        <end position="701"/>
    </location>
</feature>
<feature type="region of interest" description="Disordered" evidence="1">
    <location>
        <begin position="1268"/>
        <end position="1362"/>
    </location>
</feature>
<evidence type="ECO:0000259" key="2">
    <source>
        <dbReference type="PROSITE" id="PS50172"/>
    </source>
</evidence>
<organism evidence="3 4">
    <name type="scientific">Remersonia thermophila</name>
    <dbReference type="NCBI Taxonomy" id="72144"/>
    <lineage>
        <taxon>Eukaryota</taxon>
        <taxon>Fungi</taxon>
        <taxon>Dikarya</taxon>
        <taxon>Ascomycota</taxon>
        <taxon>Pezizomycotina</taxon>
        <taxon>Sordariomycetes</taxon>
        <taxon>Sordariomycetidae</taxon>
        <taxon>Sordariales</taxon>
        <taxon>Sordariales incertae sedis</taxon>
        <taxon>Remersonia</taxon>
    </lineage>
</organism>
<dbReference type="Pfam" id="PF02178">
    <property type="entry name" value="AT_hook"/>
    <property type="match status" value="3"/>
</dbReference>
<name>A0ABR4DL61_9PEZI</name>
<feature type="region of interest" description="Disordered" evidence="1">
    <location>
        <begin position="1442"/>
        <end position="1467"/>
    </location>
</feature>
<feature type="compositionally biased region" description="Low complexity" evidence="1">
    <location>
        <begin position="29"/>
        <end position="58"/>
    </location>
</feature>
<feature type="compositionally biased region" description="Acidic residues" evidence="1">
    <location>
        <begin position="741"/>
        <end position="750"/>
    </location>
</feature>
<evidence type="ECO:0000313" key="4">
    <source>
        <dbReference type="Proteomes" id="UP001600064"/>
    </source>
</evidence>
<feature type="region of interest" description="Disordered" evidence="1">
    <location>
        <begin position="1"/>
        <end position="264"/>
    </location>
</feature>
<dbReference type="PRINTS" id="PR00929">
    <property type="entry name" value="ATHOOK"/>
</dbReference>
<sequence>MDSPPKRMTRARAATKPSAAPAVKRAHMATAASKAKSTSRTTTAATTPATAATTTSRTSVKRKSPADDDEEHEMQPAKKMTAVETKSVRGRGRPRKVPVESPAPEPVTEPAPAPAPRPRGRPKKNADSASAPAEPPKPVKAARTTKKTTVQETATTEAAPEPVKRPRGRPPLTASSTTSAPIASALAKKPAVKKTVKFEEPEKENVEAAAEAPVKKTTKTTTASGLRGKPVRGGASTTKTRPRTAKTTTHASNGSGKPMPLSPKKVNQLILKCVDSDDELGMDEKSPVRVGPGLKKLPIKAALVGAKAAATATTAKPVMLAPAVGENDENAAVAIIRPEPTTADVSINQQHMLATPAKRVPASPWKGSIASPAKKIEGTLLFGSTPAAALKQADDDLATQAAAPRMSLLQSPAKRQVRTLVPVAEDSTTLQEDHSATTRSSHRMSLLQTPAKRNPRVALAPLPEDNTLATINLSPVKLSFLSSPAKRSVVSPVKMTMPSTVQEEQEESGERSPTPKATLFAISPKVEKVVEEPAVEEQPAEEAVAEEPEELVDEEIALSGEEGPAEAAAAEQEEPAVCKEQHETVEDAEKTTPEPEDSKPLQEEVEEVVDETAEPAVPEPHPEVVDDRVEGAEEIQETPETEEKAEEIEVALKTGDKTEEIETAQDTEEKVEMPESQQMAAEIEEAQETEEMVEVAEETQDAEEKVEATEEETLDAEEKVEVVEEKTPHAEETIEQHEEAEPMEVDDKVEESEKTMEEPEQSLLDAADAGDTTIEADDEESTVPKAVENASTEPATESPSVVTKPESPRKPVNPMFGLRQKDLAPYDLSDSDSEDESPTKPKPFASTFNTLPATPRNAGPRRSSIMPSTGRSTTRRLRSSDKMGFTPLAEQLSGWTAGPSPVRQNTTPASPIAEAAVPDADGLPAMTEAEVDLTAAKLAQNAFFDNDTPAQTEAMDIDEADEDAVTEMGDDDYDPDRTIEEEDLQLVAEADNMSRMEQDDAPVEHDDSTSDASQEYGDENSIPIDPTLLALSAPNTPAQGPHTPRRFVHQQREVHTVSKVPLKPADESTPRPKTASRCYSASRVPGTRSSERIRNRNAAAAALAQSPSTSRGAPAASAEEETAEPEQPAEQKLAPVTPQKTDLWTAVGTPARTPRRDLNPALLKGAVVFVDVHTSEGADASSIFVELLTQMGARCVKQWAWNPNNGESGADTRVGITHVVYKDGGKRTLEKVRQAGGLVQCVGVSWVLDCERENQWLDESPYQIDTSIIPRGGARRRKSMEPRAVAKKNGTRVSSGTSRASQPAPSTPPNNSSSSRSRRRESSLWMWSPGKSPEEEEDDGSGNDPESPSNHKNGSNHDADTDIDSRWATLTPVPKTPATQAVARFVAAITPGSLTPSSVGSDDDSYQAEHDDYEQHEQGLRTCPPPKRTAFMEPGLDSGLRLFPSGSTYQSYSSSGGNGARGSGATSANEQAIMLRLMAARRKSLQFAPKVGSPLSKAWRA</sequence>
<dbReference type="CDD" id="cd17716">
    <property type="entry name" value="BRCT_microcephalin_rpt1"/>
    <property type="match status" value="1"/>
</dbReference>
<feature type="compositionally biased region" description="Basic and acidic residues" evidence="1">
    <location>
        <begin position="196"/>
        <end position="206"/>
    </location>
</feature>
<dbReference type="EMBL" id="JAZGUE010000001">
    <property type="protein sequence ID" value="KAL2271001.1"/>
    <property type="molecule type" value="Genomic_DNA"/>
</dbReference>
<dbReference type="SMART" id="SM00384">
    <property type="entry name" value="AT_hook"/>
    <property type="match status" value="3"/>
</dbReference>
<feature type="compositionally biased region" description="Low complexity" evidence="1">
    <location>
        <begin position="1445"/>
        <end position="1455"/>
    </location>
</feature>
<dbReference type="Gene3D" id="3.40.50.10190">
    <property type="entry name" value="BRCT domain"/>
    <property type="match status" value="1"/>
</dbReference>
<feature type="compositionally biased region" description="Acidic residues" evidence="1">
    <location>
        <begin position="603"/>
        <end position="613"/>
    </location>
</feature>
<feature type="region of interest" description="Disordered" evidence="1">
    <location>
        <begin position="426"/>
        <end position="446"/>
    </location>
</feature>
<dbReference type="InterPro" id="IPR022047">
    <property type="entry name" value="Microcephalin-like"/>
</dbReference>
<dbReference type="InterPro" id="IPR001357">
    <property type="entry name" value="BRCT_dom"/>
</dbReference>